<accession>M1F299</accession>
<dbReference type="KEGG" id="vg:18562934"/>
<name>M1F299_9CAUD</name>
<organism evidence="1 2">
    <name type="scientific">Cronobacter phage CR9</name>
    <dbReference type="NCBI Taxonomy" id="1162290"/>
    <lineage>
        <taxon>Viruses</taxon>
        <taxon>Duplodnaviria</taxon>
        <taxon>Heunggongvirae</taxon>
        <taxon>Uroviricota</taxon>
        <taxon>Caudoviricetes</taxon>
        <taxon>Vequintavirinae</taxon>
        <taxon>Certrevirus</taxon>
        <taxon>Certrevirus CR9</taxon>
    </lineage>
</organism>
<reference evidence="1 2" key="1">
    <citation type="submission" date="2012-02" db="EMBL/GenBank/DDBJ databases">
        <title>Complete Genome Sequence of Cronobacter sakazakii Bacteriophage CR9.</title>
        <authorList>
            <person name="Shin H."/>
            <person name="Lee J.-H."/>
            <person name="Kim Y."/>
            <person name="Ryu S."/>
        </authorList>
    </citation>
    <scope>NUCLEOTIDE SEQUENCE [LARGE SCALE GENOMIC DNA]</scope>
</reference>
<evidence type="ECO:0000313" key="2">
    <source>
        <dbReference type="Proteomes" id="UP000011829"/>
    </source>
</evidence>
<dbReference type="GeneID" id="18562934"/>
<evidence type="ECO:0000313" key="1">
    <source>
        <dbReference type="EMBL" id="AFH20976.1"/>
    </source>
</evidence>
<keyword evidence="2" id="KW-1185">Reference proteome</keyword>
<dbReference type="Proteomes" id="UP000011829">
    <property type="component" value="Segment"/>
</dbReference>
<proteinExistence type="predicted"/>
<dbReference type="EMBL" id="JQ691611">
    <property type="protein sequence ID" value="AFH20976.1"/>
    <property type="molecule type" value="Genomic_DNA"/>
</dbReference>
<sequence>MRKNPFKLNQNVRFAPKSDTWEKNYSADGVRPGDIGVVVGVDFDDDVVVNFVRQDGSICEHFFAFIEDVEAVDD</sequence>
<dbReference type="RefSeq" id="YP_009015054.1">
    <property type="nucleotide sequence ID" value="NC_023717.1"/>
</dbReference>
<gene>
    <name evidence="1" type="ORF">CR9_092</name>
</gene>
<protein>
    <submittedName>
        <fullName evidence="1">Uncharacterized protein</fullName>
    </submittedName>
</protein>